<comment type="caution">
    <text evidence="1">The sequence shown here is derived from an EMBL/GenBank/DDBJ whole genome shotgun (WGS) entry which is preliminary data.</text>
</comment>
<sequence length="260" mass="27304">MPGQSSVSSGVGLGHRDLIDLRRIHVVDPVKWAIEAGTDFWILGAANTLETAGNHLLTDGGWTVTATTTADGSGADFMSKADPGTPGTFVMNAAADLIQSPSIFGNYVHAHQASAIVGAKAMPKYLVCDMYASFTTASSDELTSNLGFVEDGGSIVTSADIMAAFYSNSVNWAVQSNAVEDVSAIAVDNAYHWFRILMDLGQGKSFGYVDGTLVSTSGIAITADEFPVAFGVGVGTNNDIQLAQGHVFYAWSFPNDPSDF</sequence>
<reference evidence="1" key="1">
    <citation type="journal article" date="2015" name="Nature">
        <title>Complex archaea that bridge the gap between prokaryotes and eukaryotes.</title>
        <authorList>
            <person name="Spang A."/>
            <person name="Saw J.H."/>
            <person name="Jorgensen S.L."/>
            <person name="Zaremba-Niedzwiedzka K."/>
            <person name="Martijn J."/>
            <person name="Lind A.E."/>
            <person name="van Eijk R."/>
            <person name="Schleper C."/>
            <person name="Guy L."/>
            <person name="Ettema T.J."/>
        </authorList>
    </citation>
    <scope>NUCLEOTIDE SEQUENCE</scope>
</reference>
<gene>
    <name evidence="1" type="ORF">LCGC14_1180680</name>
</gene>
<protein>
    <submittedName>
        <fullName evidence="1">Uncharacterized protein</fullName>
    </submittedName>
</protein>
<dbReference type="EMBL" id="LAZR01005913">
    <property type="protein sequence ID" value="KKM96181.1"/>
    <property type="molecule type" value="Genomic_DNA"/>
</dbReference>
<dbReference type="AlphaFoldDB" id="A0A0F9M9Y1"/>
<name>A0A0F9M9Y1_9ZZZZ</name>
<organism evidence="1">
    <name type="scientific">marine sediment metagenome</name>
    <dbReference type="NCBI Taxonomy" id="412755"/>
    <lineage>
        <taxon>unclassified sequences</taxon>
        <taxon>metagenomes</taxon>
        <taxon>ecological metagenomes</taxon>
    </lineage>
</organism>
<evidence type="ECO:0000313" key="1">
    <source>
        <dbReference type="EMBL" id="KKM96181.1"/>
    </source>
</evidence>
<proteinExistence type="predicted"/>
<accession>A0A0F9M9Y1</accession>